<name>A0A9E2NRH6_9GAMM</name>
<dbReference type="EMBL" id="JAHLFG010000021">
    <property type="protein sequence ID" value="MBU3826221.1"/>
    <property type="molecule type" value="Genomic_DNA"/>
</dbReference>
<reference evidence="1" key="1">
    <citation type="journal article" date="2021" name="PeerJ">
        <title>Extensive microbial diversity within the chicken gut microbiome revealed by metagenomics and culture.</title>
        <authorList>
            <person name="Gilroy R."/>
            <person name="Ravi A."/>
            <person name="Getino M."/>
            <person name="Pursley I."/>
            <person name="Horton D.L."/>
            <person name="Alikhan N.F."/>
            <person name="Baker D."/>
            <person name="Gharbi K."/>
            <person name="Hall N."/>
            <person name="Watson M."/>
            <person name="Adriaenssens E.M."/>
            <person name="Foster-Nyarko E."/>
            <person name="Jarju S."/>
            <person name="Secka A."/>
            <person name="Antonio M."/>
            <person name="Oren A."/>
            <person name="Chaudhuri R.R."/>
            <person name="La Ragione R."/>
            <person name="Hildebrand F."/>
            <person name="Pallen M.J."/>
        </authorList>
    </citation>
    <scope>NUCLEOTIDE SEQUENCE</scope>
    <source>
        <strain evidence="1">687</strain>
    </source>
</reference>
<accession>A0A9E2NRH6</accession>
<comment type="caution">
    <text evidence="1">The sequence shown here is derived from an EMBL/GenBank/DDBJ whole genome shotgun (WGS) entry which is preliminary data.</text>
</comment>
<proteinExistence type="predicted"/>
<dbReference type="Proteomes" id="UP000824150">
    <property type="component" value="Unassembled WGS sequence"/>
</dbReference>
<gene>
    <name evidence="1" type="ORF">IAA31_01830</name>
</gene>
<reference evidence="1" key="2">
    <citation type="submission" date="2021-04" db="EMBL/GenBank/DDBJ databases">
        <authorList>
            <person name="Gilroy R."/>
        </authorList>
    </citation>
    <scope>NUCLEOTIDE SEQUENCE</scope>
    <source>
        <strain evidence="1">687</strain>
    </source>
</reference>
<organism evidence="1 2">
    <name type="scientific">Candidatus Anaerobiospirillum merdipullorum</name>
    <dbReference type="NCBI Taxonomy" id="2838450"/>
    <lineage>
        <taxon>Bacteria</taxon>
        <taxon>Pseudomonadati</taxon>
        <taxon>Pseudomonadota</taxon>
        <taxon>Gammaproteobacteria</taxon>
        <taxon>Aeromonadales</taxon>
        <taxon>Succinivibrionaceae</taxon>
        <taxon>Anaerobiospirillum</taxon>
    </lineage>
</organism>
<evidence type="ECO:0000313" key="2">
    <source>
        <dbReference type="Proteomes" id="UP000824150"/>
    </source>
</evidence>
<protein>
    <submittedName>
        <fullName evidence="1">Uncharacterized protein</fullName>
    </submittedName>
</protein>
<dbReference type="AlphaFoldDB" id="A0A9E2NRH6"/>
<sequence length="210" mass="23200">MPHHLALSFTCLIAALSLGGCSIEEVDSQERTLDEDELYSFSLNSQSALEEQFMQDCLQCVQGDLSTIQSLIQRFEASYRDPNFSEPLVLQRFNPNHLFESCAQKALQEGDKSVFDASITRPGRAARIAQRFYSAGNINDGAFWLQRVVNLQGEKDGLTTAGRIFVGHRETLAIGARLLEQAARLGSTEAAQILLGLTNPSSSYYQALHP</sequence>
<evidence type="ECO:0000313" key="1">
    <source>
        <dbReference type="EMBL" id="MBU3826221.1"/>
    </source>
</evidence>